<accession>A0ABM8UB14</accession>
<keyword evidence="2" id="KW-1185">Reference proteome</keyword>
<evidence type="ECO:0000313" key="1">
    <source>
        <dbReference type="EMBL" id="CAG4924866.1"/>
    </source>
</evidence>
<proteinExistence type="predicted"/>
<dbReference type="Proteomes" id="UP000789752">
    <property type="component" value="Unassembled WGS sequence"/>
</dbReference>
<protein>
    <submittedName>
        <fullName evidence="1">Uncharacterized protein</fullName>
    </submittedName>
</protein>
<sequence length="34" mass="3686">MLRCMKSGVHHDVHIQPPEAVLAVADACTKLSVE</sequence>
<name>A0ABM8UB14_9BURK</name>
<comment type="caution">
    <text evidence="1">The sequence shown here is derived from an EMBL/GenBank/DDBJ whole genome shotgun (WGS) entry which is preliminary data.</text>
</comment>
<gene>
    <name evidence="1" type="ORF">R54767_05136</name>
</gene>
<reference evidence="1 2" key="1">
    <citation type="submission" date="2021-04" db="EMBL/GenBank/DDBJ databases">
        <authorList>
            <person name="Vanwijnsberghe S."/>
        </authorList>
    </citation>
    <scope>NUCLEOTIDE SEQUENCE [LARGE SCALE GENOMIC DNA]</scope>
    <source>
        <strain evidence="1 2">LMG 32171</strain>
    </source>
</reference>
<dbReference type="EMBL" id="CAJQYY010000045">
    <property type="protein sequence ID" value="CAG4924866.1"/>
    <property type="molecule type" value="Genomic_DNA"/>
</dbReference>
<organism evidence="1 2">
    <name type="scientific">Paraburkholderia gardini</name>
    <dbReference type="NCBI Taxonomy" id="2823469"/>
    <lineage>
        <taxon>Bacteria</taxon>
        <taxon>Pseudomonadati</taxon>
        <taxon>Pseudomonadota</taxon>
        <taxon>Betaproteobacteria</taxon>
        <taxon>Burkholderiales</taxon>
        <taxon>Burkholderiaceae</taxon>
        <taxon>Paraburkholderia</taxon>
    </lineage>
</organism>
<evidence type="ECO:0000313" key="2">
    <source>
        <dbReference type="Proteomes" id="UP000789752"/>
    </source>
</evidence>